<dbReference type="PANTHER" id="PTHR37304">
    <property type="entry name" value="MEMBRANE PROTEIN-RELATED"/>
    <property type="match status" value="1"/>
</dbReference>
<reference evidence="1" key="2">
    <citation type="submission" date="2021-04" db="EMBL/GenBank/DDBJ databases">
        <authorList>
            <person name="Gilroy R."/>
        </authorList>
    </citation>
    <scope>NUCLEOTIDE SEQUENCE</scope>
    <source>
        <strain evidence="1">CHK169-4300</strain>
    </source>
</reference>
<name>A0A9D2G2B7_9LACT</name>
<proteinExistence type="predicted"/>
<gene>
    <name evidence="1" type="ORF">H9808_08225</name>
</gene>
<protein>
    <submittedName>
        <fullName evidence="1">DUF378 domain-containing protein</fullName>
    </submittedName>
</protein>
<organism evidence="1 2">
    <name type="scientific">Candidatus Atopostipes pullistercoris</name>
    <dbReference type="NCBI Taxonomy" id="2838467"/>
    <lineage>
        <taxon>Bacteria</taxon>
        <taxon>Bacillati</taxon>
        <taxon>Bacillota</taxon>
        <taxon>Bacilli</taxon>
        <taxon>Lactobacillales</taxon>
        <taxon>Carnobacteriaceae</taxon>
        <taxon>Atopostipes</taxon>
    </lineage>
</organism>
<comment type="caution">
    <text evidence="1">The sequence shown here is derived from an EMBL/GenBank/DDBJ whole genome shotgun (WGS) entry which is preliminary data.</text>
</comment>
<dbReference type="AlphaFoldDB" id="A0A9D2G2B7"/>
<reference evidence="1" key="1">
    <citation type="journal article" date="2021" name="PeerJ">
        <title>Extensive microbial diversity within the chicken gut microbiome revealed by metagenomics and culture.</title>
        <authorList>
            <person name="Gilroy R."/>
            <person name="Ravi A."/>
            <person name="Getino M."/>
            <person name="Pursley I."/>
            <person name="Horton D.L."/>
            <person name="Alikhan N.F."/>
            <person name="Baker D."/>
            <person name="Gharbi K."/>
            <person name="Hall N."/>
            <person name="Watson M."/>
            <person name="Adriaenssens E.M."/>
            <person name="Foster-Nyarko E."/>
            <person name="Jarju S."/>
            <person name="Secka A."/>
            <person name="Antonio M."/>
            <person name="Oren A."/>
            <person name="Chaudhuri R.R."/>
            <person name="La Ragione R."/>
            <person name="Hildebrand F."/>
            <person name="Pallen M.J."/>
        </authorList>
    </citation>
    <scope>NUCLEOTIDE SEQUENCE</scope>
    <source>
        <strain evidence="1">CHK169-4300</strain>
    </source>
</reference>
<dbReference type="PANTHER" id="PTHR37304:SF1">
    <property type="entry name" value="MEMBRANE PROTEIN"/>
    <property type="match status" value="1"/>
</dbReference>
<evidence type="ECO:0000313" key="1">
    <source>
        <dbReference type="EMBL" id="HIZ71729.1"/>
    </source>
</evidence>
<dbReference type="EMBL" id="DXAZ01000133">
    <property type="protein sequence ID" value="HIZ71729.1"/>
    <property type="molecule type" value="Genomic_DNA"/>
</dbReference>
<dbReference type="InterPro" id="IPR007211">
    <property type="entry name" value="DUF378"/>
</dbReference>
<accession>A0A9D2G2B7</accession>
<dbReference type="Pfam" id="PF04070">
    <property type="entry name" value="DUF378"/>
    <property type="match status" value="1"/>
</dbReference>
<evidence type="ECO:0000313" key="2">
    <source>
        <dbReference type="Proteomes" id="UP000824106"/>
    </source>
</evidence>
<dbReference type="Proteomes" id="UP000824106">
    <property type="component" value="Unassembled WGS sequence"/>
</dbReference>
<sequence>MKLIDRLALTILILAGLLIALAGLFDFNVIEMIFGTETNLGAQITYGVIGVSALWCLKYYTYTPEGGSRLRGR</sequence>